<dbReference type="RefSeq" id="XP_033654271.1">
    <property type="nucleotide sequence ID" value="XM_033801557.1"/>
</dbReference>
<dbReference type="Proteomes" id="UP000800097">
    <property type="component" value="Unassembled WGS sequence"/>
</dbReference>
<evidence type="ECO:0000256" key="1">
    <source>
        <dbReference type="SAM" id="MobiDB-lite"/>
    </source>
</evidence>
<reference evidence="2" key="1">
    <citation type="journal article" date="2020" name="Stud. Mycol.">
        <title>101 Dothideomycetes genomes: a test case for predicting lifestyles and emergence of pathogens.</title>
        <authorList>
            <person name="Haridas S."/>
            <person name="Albert R."/>
            <person name="Binder M."/>
            <person name="Bloem J."/>
            <person name="Labutti K."/>
            <person name="Salamov A."/>
            <person name="Andreopoulos B."/>
            <person name="Baker S."/>
            <person name="Barry K."/>
            <person name="Bills G."/>
            <person name="Bluhm B."/>
            <person name="Cannon C."/>
            <person name="Castanera R."/>
            <person name="Culley D."/>
            <person name="Daum C."/>
            <person name="Ezra D."/>
            <person name="Gonzalez J."/>
            <person name="Henrissat B."/>
            <person name="Kuo A."/>
            <person name="Liang C."/>
            <person name="Lipzen A."/>
            <person name="Lutzoni F."/>
            <person name="Magnuson J."/>
            <person name="Mondo S."/>
            <person name="Nolan M."/>
            <person name="Ohm R."/>
            <person name="Pangilinan J."/>
            <person name="Park H.-J."/>
            <person name="Ramirez L."/>
            <person name="Alfaro M."/>
            <person name="Sun H."/>
            <person name="Tritt A."/>
            <person name="Yoshinaga Y."/>
            <person name="Zwiers L.-H."/>
            <person name="Turgeon B."/>
            <person name="Goodwin S."/>
            <person name="Spatafora J."/>
            <person name="Crous P."/>
            <person name="Grigoriev I."/>
        </authorList>
    </citation>
    <scope>NUCLEOTIDE SEQUENCE</scope>
    <source>
        <strain evidence="2">CBS 379.55</strain>
    </source>
</reference>
<feature type="compositionally biased region" description="Low complexity" evidence="1">
    <location>
        <begin position="143"/>
        <end position="161"/>
    </location>
</feature>
<gene>
    <name evidence="2" type="ORF">EI97DRAFT_466872</name>
</gene>
<dbReference type="AlphaFoldDB" id="A0A6A6JJU1"/>
<name>A0A6A6JJU1_WESOR</name>
<organism evidence="2 3">
    <name type="scientific">Westerdykella ornata</name>
    <dbReference type="NCBI Taxonomy" id="318751"/>
    <lineage>
        <taxon>Eukaryota</taxon>
        <taxon>Fungi</taxon>
        <taxon>Dikarya</taxon>
        <taxon>Ascomycota</taxon>
        <taxon>Pezizomycotina</taxon>
        <taxon>Dothideomycetes</taxon>
        <taxon>Pleosporomycetidae</taxon>
        <taxon>Pleosporales</taxon>
        <taxon>Sporormiaceae</taxon>
        <taxon>Westerdykella</taxon>
    </lineage>
</organism>
<dbReference type="EMBL" id="ML986492">
    <property type="protein sequence ID" value="KAF2276732.1"/>
    <property type="molecule type" value="Genomic_DNA"/>
</dbReference>
<protein>
    <submittedName>
        <fullName evidence="2">Uncharacterized protein</fullName>
    </submittedName>
</protein>
<dbReference type="GeneID" id="54554732"/>
<keyword evidence="3" id="KW-1185">Reference proteome</keyword>
<dbReference type="OrthoDB" id="5424021at2759"/>
<evidence type="ECO:0000313" key="2">
    <source>
        <dbReference type="EMBL" id="KAF2276732.1"/>
    </source>
</evidence>
<accession>A0A6A6JJU1</accession>
<sequence>MSNNNAAFPNVWKQMGYDPPRGRCNFNKSYITSGCPCLRFMLHPLKSASGFECDGCGHHASFHEVANLPEERIRLLLKDLDYNKKEEERERRKKRQRTLDYDDGDNSKISSAGRLLEEDDPTGNDARENRMPGGLTSVFNAITARNSGRTTRTTRSSASRASMRRARGTNKEASDSEYQDVISVD</sequence>
<proteinExistence type="predicted"/>
<feature type="region of interest" description="Disordered" evidence="1">
    <location>
        <begin position="85"/>
        <end position="185"/>
    </location>
</feature>
<evidence type="ECO:0000313" key="3">
    <source>
        <dbReference type="Proteomes" id="UP000800097"/>
    </source>
</evidence>